<feature type="compositionally biased region" description="Basic and acidic residues" evidence="1">
    <location>
        <begin position="148"/>
        <end position="157"/>
    </location>
</feature>
<dbReference type="Proteomes" id="UP001652741">
    <property type="component" value="Chromosome ssa17"/>
</dbReference>
<sequence>MEGTRGWPSDQQYFLKMHLPRIKKRTQSPHRETVSPVLSYYSEPAYLQHRKDVTRDLAPLPGGTRRGALEEEDQEETLSLRSMPSMRSTLSHASKVKRSRGFPKRHTIPELRLPPVTKIHPDPRASLELRGTGYLGCSRLPPIIKSTRTHEPLHQERPPGPAGYRPEKKGDVTPGLPEKEAVGLKKQGDIPPGLPEKEAVGLKKQGDVTPGLPEKEAVGLKKQGDIPPGLPEKKAVGLKKQGDIPPGLPEKEAVGLTKQGDIPPGLPEKEAVGLKKSFNNEDLLEVPVVTMSKVISDQPPPKTQRITFHSPVLQAVYPITPNNETQTRKAEEDRKPLYPRVLSSTSTCAVSNTIGPEKVYRFQPHLLRDNPPPYSSEWTDPKALTQGRTEWTEPRAPTQGRREMLLIRLSITWSKAENSSNLRQPQSQSQLQRCPIRPLKPALRRLPISNTRRLRDWGRRGTTLGCLWEEEEGCVPPPVPVQPGLLEPFTGFKEHLCRQLLHSPTPLAQLLEKASEVDHIDRQADRQADRPVDRQIMSQVPQVHTLQTPCSTLPAHTVQLSGSQGPGGALPRITMTRPTPSPKLPLLQSHNKNRHAA</sequence>
<feature type="region of interest" description="Disordered" evidence="1">
    <location>
        <begin position="556"/>
        <end position="597"/>
    </location>
</feature>
<dbReference type="RefSeq" id="XP_045556157.1">
    <property type="nucleotide sequence ID" value="XM_045700201.1"/>
</dbReference>
<name>A0ABM3DBH2_SALSA</name>
<evidence type="ECO:0000313" key="4">
    <source>
        <dbReference type="RefSeq" id="XP_045556158.1"/>
    </source>
</evidence>
<accession>A0ABM3DBH2</accession>
<gene>
    <name evidence="3 4" type="primary">LOC106591365</name>
</gene>
<dbReference type="RefSeq" id="XP_045556158.1">
    <property type="nucleotide sequence ID" value="XM_045700202.1"/>
</dbReference>
<feature type="compositionally biased region" description="Basic residues" evidence="1">
    <location>
        <begin position="94"/>
        <end position="106"/>
    </location>
</feature>
<feature type="compositionally biased region" description="Basic and acidic residues" evidence="1">
    <location>
        <begin position="165"/>
        <end position="188"/>
    </location>
</feature>
<organism evidence="2 4">
    <name type="scientific">Salmo salar</name>
    <name type="common">Atlantic salmon</name>
    <dbReference type="NCBI Taxonomy" id="8030"/>
    <lineage>
        <taxon>Eukaryota</taxon>
        <taxon>Metazoa</taxon>
        <taxon>Chordata</taxon>
        <taxon>Craniata</taxon>
        <taxon>Vertebrata</taxon>
        <taxon>Euteleostomi</taxon>
        <taxon>Actinopterygii</taxon>
        <taxon>Neopterygii</taxon>
        <taxon>Teleostei</taxon>
        <taxon>Protacanthopterygii</taxon>
        <taxon>Salmoniformes</taxon>
        <taxon>Salmonidae</taxon>
        <taxon>Salmoninae</taxon>
        <taxon>Salmo</taxon>
    </lineage>
</organism>
<feature type="compositionally biased region" description="Polar residues" evidence="1">
    <location>
        <begin position="77"/>
        <end position="92"/>
    </location>
</feature>
<feature type="region of interest" description="Disordered" evidence="1">
    <location>
        <begin position="52"/>
        <end position="107"/>
    </location>
</feature>
<reference evidence="3 4" key="1">
    <citation type="submission" date="2025-05" db="UniProtKB">
        <authorList>
            <consortium name="RefSeq"/>
        </authorList>
    </citation>
    <scope>IDENTIFICATION</scope>
</reference>
<feature type="compositionally biased region" description="Basic and acidic residues" evidence="1">
    <location>
        <begin position="195"/>
        <end position="206"/>
    </location>
</feature>
<feature type="compositionally biased region" description="Basic and acidic residues" evidence="1">
    <location>
        <begin position="213"/>
        <end position="224"/>
    </location>
</feature>
<feature type="region of interest" description="Disordered" evidence="1">
    <location>
        <begin position="372"/>
        <end position="397"/>
    </location>
</feature>
<evidence type="ECO:0000256" key="1">
    <source>
        <dbReference type="SAM" id="MobiDB-lite"/>
    </source>
</evidence>
<proteinExistence type="predicted"/>
<protein>
    <submittedName>
        <fullName evidence="3 4">Uncharacterized protein LOC106591365</fullName>
    </submittedName>
</protein>
<keyword evidence="2" id="KW-1185">Reference proteome</keyword>
<evidence type="ECO:0000313" key="3">
    <source>
        <dbReference type="RefSeq" id="XP_045556157.1"/>
    </source>
</evidence>
<evidence type="ECO:0000313" key="2">
    <source>
        <dbReference type="Proteomes" id="UP001652741"/>
    </source>
</evidence>
<dbReference type="GeneID" id="106591365"/>
<feature type="region of interest" description="Disordered" evidence="1">
    <location>
        <begin position="146"/>
        <end position="251"/>
    </location>
</feature>